<dbReference type="Pfam" id="PF00288">
    <property type="entry name" value="GHMP_kinases_N"/>
    <property type="match status" value="1"/>
</dbReference>
<reference evidence="8" key="1">
    <citation type="journal article" date="2021" name="PeerJ">
        <title>Extensive microbial diversity within the chicken gut microbiome revealed by metagenomics and culture.</title>
        <authorList>
            <person name="Gilroy R."/>
            <person name="Ravi A."/>
            <person name="Getino M."/>
            <person name="Pursley I."/>
            <person name="Horton D.L."/>
            <person name="Alikhan N.F."/>
            <person name="Baker D."/>
            <person name="Gharbi K."/>
            <person name="Hall N."/>
            <person name="Watson M."/>
            <person name="Adriaenssens E.M."/>
            <person name="Foster-Nyarko E."/>
            <person name="Jarju S."/>
            <person name="Secka A."/>
            <person name="Antonio M."/>
            <person name="Oren A."/>
            <person name="Chaudhuri R.R."/>
            <person name="La Ragione R."/>
            <person name="Hildebrand F."/>
            <person name="Pallen M.J."/>
        </authorList>
    </citation>
    <scope>NUCLEOTIDE SEQUENCE</scope>
    <source>
        <strain evidence="8">CHK186-1790</strain>
    </source>
</reference>
<dbReference type="AlphaFoldDB" id="A0A9D2NXB4"/>
<accession>A0A9D2NXB4</accession>
<dbReference type="GO" id="GO:0006012">
    <property type="term" value="P:galactose metabolic process"/>
    <property type="evidence" value="ECO:0007669"/>
    <property type="project" value="InterPro"/>
</dbReference>
<dbReference type="Proteomes" id="UP000823882">
    <property type="component" value="Unassembled WGS sequence"/>
</dbReference>
<feature type="domain" description="GHMP kinase N-terminal" evidence="6">
    <location>
        <begin position="126"/>
        <end position="213"/>
    </location>
</feature>
<dbReference type="PRINTS" id="PR00959">
    <property type="entry name" value="MEVGALKINASE"/>
</dbReference>
<keyword evidence="5" id="KW-0067">ATP-binding</keyword>
<reference evidence="8" key="2">
    <citation type="submission" date="2021-04" db="EMBL/GenBank/DDBJ databases">
        <authorList>
            <person name="Gilroy R."/>
        </authorList>
    </citation>
    <scope>NUCLEOTIDE SEQUENCE</scope>
    <source>
        <strain evidence="8">CHK186-1790</strain>
    </source>
</reference>
<evidence type="ECO:0000256" key="1">
    <source>
        <dbReference type="ARBA" id="ARBA00006566"/>
    </source>
</evidence>
<dbReference type="InterPro" id="IPR006203">
    <property type="entry name" value="GHMP_knse_ATP-bd_CS"/>
</dbReference>
<protein>
    <submittedName>
        <fullName evidence="8">Galactokinase</fullName>
    </submittedName>
</protein>
<dbReference type="PANTHER" id="PTHR10457">
    <property type="entry name" value="MEVALONATE KINASE/GALACTOKINASE"/>
    <property type="match status" value="1"/>
</dbReference>
<dbReference type="Gene3D" id="3.30.230.10">
    <property type="match status" value="1"/>
</dbReference>
<dbReference type="PANTHER" id="PTHR10457:SF7">
    <property type="entry name" value="GALACTOKINASE-RELATED"/>
    <property type="match status" value="1"/>
</dbReference>
<keyword evidence="2" id="KW-0808">Transferase</keyword>
<dbReference type="EMBL" id="DWWJ01000021">
    <property type="protein sequence ID" value="HJC40157.1"/>
    <property type="molecule type" value="Genomic_DNA"/>
</dbReference>
<organism evidence="8 9">
    <name type="scientific">Candidatus Intestinimonas pullistercoris</name>
    <dbReference type="NCBI Taxonomy" id="2838623"/>
    <lineage>
        <taxon>Bacteria</taxon>
        <taxon>Bacillati</taxon>
        <taxon>Bacillota</taxon>
        <taxon>Clostridia</taxon>
        <taxon>Eubacteriales</taxon>
        <taxon>Intestinimonas</taxon>
    </lineage>
</organism>
<proteinExistence type="inferred from homology"/>
<evidence type="ECO:0000259" key="6">
    <source>
        <dbReference type="Pfam" id="PF00288"/>
    </source>
</evidence>
<dbReference type="PRINTS" id="PR00473">
    <property type="entry name" value="GALCTOKINASE"/>
</dbReference>
<dbReference type="InterPro" id="IPR036554">
    <property type="entry name" value="GHMP_kinase_C_sf"/>
</dbReference>
<dbReference type="InterPro" id="IPR006204">
    <property type="entry name" value="GHMP_kinase_N_dom"/>
</dbReference>
<keyword evidence="4" id="KW-0418">Kinase</keyword>
<keyword evidence="3" id="KW-0547">Nucleotide-binding</keyword>
<feature type="domain" description="Galactokinase N-terminal" evidence="7">
    <location>
        <begin position="40"/>
        <end position="89"/>
    </location>
</feature>
<dbReference type="InterPro" id="IPR020568">
    <property type="entry name" value="Ribosomal_Su5_D2-typ_SF"/>
</dbReference>
<dbReference type="PROSITE" id="PS00627">
    <property type="entry name" value="GHMP_KINASES_ATP"/>
    <property type="match status" value="1"/>
</dbReference>
<dbReference type="InterPro" id="IPR000705">
    <property type="entry name" value="Galactokinase"/>
</dbReference>
<dbReference type="GO" id="GO:0005829">
    <property type="term" value="C:cytosol"/>
    <property type="evidence" value="ECO:0007669"/>
    <property type="project" value="TreeGrafter"/>
</dbReference>
<dbReference type="Gene3D" id="3.30.70.890">
    <property type="entry name" value="GHMP kinase, C-terminal domain"/>
    <property type="match status" value="1"/>
</dbReference>
<dbReference type="PIRSF" id="PIRSF000530">
    <property type="entry name" value="Galactokinase"/>
    <property type="match status" value="1"/>
</dbReference>
<evidence type="ECO:0000256" key="5">
    <source>
        <dbReference type="ARBA" id="ARBA00022840"/>
    </source>
</evidence>
<gene>
    <name evidence="8" type="ORF">H9701_01205</name>
</gene>
<dbReference type="InterPro" id="IPR014721">
    <property type="entry name" value="Ribsml_uS5_D2-typ_fold_subgr"/>
</dbReference>
<name>A0A9D2NXB4_9FIRM</name>
<evidence type="ECO:0000256" key="3">
    <source>
        <dbReference type="ARBA" id="ARBA00022741"/>
    </source>
</evidence>
<evidence type="ECO:0000256" key="2">
    <source>
        <dbReference type="ARBA" id="ARBA00022679"/>
    </source>
</evidence>
<evidence type="ECO:0000256" key="4">
    <source>
        <dbReference type="ARBA" id="ARBA00022777"/>
    </source>
</evidence>
<comment type="caution">
    <text evidence="8">The sequence shown here is derived from an EMBL/GenBank/DDBJ whole genome shotgun (WGS) entry which is preliminary data.</text>
</comment>
<dbReference type="SUPFAM" id="SSF54211">
    <property type="entry name" value="Ribosomal protein S5 domain 2-like"/>
    <property type="match status" value="1"/>
</dbReference>
<comment type="similarity">
    <text evidence="1">Belongs to the GHMP kinase family. GalK subfamily.</text>
</comment>
<evidence type="ECO:0000313" key="9">
    <source>
        <dbReference type="Proteomes" id="UP000823882"/>
    </source>
</evidence>
<dbReference type="GO" id="GO:0005524">
    <property type="term" value="F:ATP binding"/>
    <property type="evidence" value="ECO:0007669"/>
    <property type="project" value="UniProtKB-KW"/>
</dbReference>
<dbReference type="InterPro" id="IPR019539">
    <property type="entry name" value="GalKase_N"/>
</dbReference>
<dbReference type="InterPro" id="IPR006206">
    <property type="entry name" value="Mevalonate/galactokinase"/>
</dbReference>
<evidence type="ECO:0000259" key="7">
    <source>
        <dbReference type="Pfam" id="PF10509"/>
    </source>
</evidence>
<evidence type="ECO:0000313" key="8">
    <source>
        <dbReference type="EMBL" id="HJC40157.1"/>
    </source>
</evidence>
<dbReference type="GO" id="GO:0004335">
    <property type="term" value="F:galactokinase activity"/>
    <property type="evidence" value="ECO:0007669"/>
    <property type="project" value="InterPro"/>
</dbReference>
<sequence length="429" mass="46243">MNITELTAALQSGTYDGTFRTLYPGRWEGQRERYLRIAAAFGERFGAERTVELFSAPGRSEIGGNHTDHQQGRVLAAAVTLDAVAVASKNDRNVIRIYSEGHGEERINLEKLEILPTEEGTTAALIRGIAARFYELDLRYGGFDAYVSSDVLPGSGLSSSAAYEVLVGTMLNWLYNDGKATPVLVAKVGQFAENNYFGKPCGLMDQCASAVGGFCLMDFADPASPEVASIPCAPADYGYALCLIDAGGSHADLTDEYAAIPREMRAVAKLLGQEVLGKTQEADFYARLGELRGQVPDRALLRAMHFYGDNQRVLEQTEALRQGDFQHFLALVRASGRSSMDLLQNIYPSGDPGERSLSLALALCERLLARDGAWRVHGGGFAGTVQAFVPLNALEDFQAQMEAVFGAGTCHILSVRPAGGVRVLAEGEA</sequence>
<dbReference type="Pfam" id="PF10509">
    <property type="entry name" value="GalKase_gal_bdg"/>
    <property type="match status" value="1"/>
</dbReference>
<dbReference type="SUPFAM" id="SSF55060">
    <property type="entry name" value="GHMP Kinase, C-terminal domain"/>
    <property type="match status" value="1"/>
</dbReference>